<dbReference type="Proteomes" id="UP000321393">
    <property type="component" value="Unassembled WGS sequence"/>
</dbReference>
<name>A0A5A7UHR4_CUCMM</name>
<dbReference type="EMBL" id="SSTE01008830">
    <property type="protein sequence ID" value="KAA0054518.1"/>
    <property type="molecule type" value="Genomic_DNA"/>
</dbReference>
<protein>
    <submittedName>
        <fullName evidence="1 2">Non-LTR retroelement reverse transcriptase</fullName>
    </submittedName>
</protein>
<dbReference type="Proteomes" id="UP000321947">
    <property type="component" value="Unassembled WGS sequence"/>
</dbReference>
<evidence type="ECO:0000313" key="1">
    <source>
        <dbReference type="EMBL" id="KAA0054518.1"/>
    </source>
</evidence>
<dbReference type="GO" id="GO:0003964">
    <property type="term" value="F:RNA-directed DNA polymerase activity"/>
    <property type="evidence" value="ECO:0007669"/>
    <property type="project" value="UniProtKB-KW"/>
</dbReference>
<evidence type="ECO:0000313" key="4">
    <source>
        <dbReference type="Proteomes" id="UP000321947"/>
    </source>
</evidence>
<accession>A0A5A7UHR4</accession>
<dbReference type="EMBL" id="SSTD01018124">
    <property type="protein sequence ID" value="TYJ98277.1"/>
    <property type="molecule type" value="Genomic_DNA"/>
</dbReference>
<sequence>MVGNFLTGPHKIPLDDLILHIVPYQNKLQSSPPSKTCYLPQRVNAIAITLIPKRCGAGSMEDGNQFAFIPRRSIINNILLYLELVEGYHLNSGPVLHFSLFSIMINSSLEGFFHGRKGLRVSNEVASRLATSLGIALGNLPTRYLRLSLLFGRLQLIRYMLRSLQVYWARRKVETPVKVAWAEVCLPSEEGGLIILDGPSWNIASTMKILWLMLTSLGSLWVAWVEAYILKERLLWMIESGEGPILEQVGERVLDDTTSQREARLSEFIESDGKCVRDIWVWVPGHQGGFSISSLWDTVRTRYGQVLQVMAFSHRIRYWGVELSWICRQGIRKSVRRKLCHILWYTTIYFIWKEWNHRFHGGQARDPIVLFQLICTCIRTRAISWREDAQILI</sequence>
<dbReference type="PANTHER" id="PTHR33116">
    <property type="entry name" value="REVERSE TRANSCRIPTASE ZINC-BINDING DOMAIN-CONTAINING PROTEIN-RELATED-RELATED"/>
    <property type="match status" value="1"/>
</dbReference>
<dbReference type="OrthoDB" id="1938625at2759"/>
<reference evidence="3 4" key="1">
    <citation type="submission" date="2019-08" db="EMBL/GenBank/DDBJ databases">
        <title>Draft genome sequences of two oriental melons (Cucumis melo L. var makuwa).</title>
        <authorList>
            <person name="Kwon S.-Y."/>
        </authorList>
    </citation>
    <scope>NUCLEOTIDE SEQUENCE [LARGE SCALE GENOMIC DNA]</scope>
    <source>
        <strain evidence="4">cv. Chang Bougi</strain>
        <strain evidence="3">cv. SW 3</strain>
        <tissue evidence="1">Leaf</tissue>
    </source>
</reference>
<keyword evidence="1" id="KW-0808">Transferase</keyword>
<evidence type="ECO:0000313" key="3">
    <source>
        <dbReference type="Proteomes" id="UP000321393"/>
    </source>
</evidence>
<dbReference type="AlphaFoldDB" id="A0A5A7UHR4"/>
<keyword evidence="1" id="KW-0548">Nucleotidyltransferase</keyword>
<organism evidence="1 3">
    <name type="scientific">Cucumis melo var. makuwa</name>
    <name type="common">Oriental melon</name>
    <dbReference type="NCBI Taxonomy" id="1194695"/>
    <lineage>
        <taxon>Eukaryota</taxon>
        <taxon>Viridiplantae</taxon>
        <taxon>Streptophyta</taxon>
        <taxon>Embryophyta</taxon>
        <taxon>Tracheophyta</taxon>
        <taxon>Spermatophyta</taxon>
        <taxon>Magnoliopsida</taxon>
        <taxon>eudicotyledons</taxon>
        <taxon>Gunneridae</taxon>
        <taxon>Pentapetalae</taxon>
        <taxon>rosids</taxon>
        <taxon>fabids</taxon>
        <taxon>Cucurbitales</taxon>
        <taxon>Cucurbitaceae</taxon>
        <taxon>Benincaseae</taxon>
        <taxon>Cucumis</taxon>
    </lineage>
</organism>
<evidence type="ECO:0000313" key="2">
    <source>
        <dbReference type="EMBL" id="TYJ98277.1"/>
    </source>
</evidence>
<gene>
    <name evidence="2" type="ORF">E5676_scaffold203G00220</name>
    <name evidence="1" type="ORF">E6C27_scaffold24G002990</name>
</gene>
<comment type="caution">
    <text evidence="1">The sequence shown here is derived from an EMBL/GenBank/DDBJ whole genome shotgun (WGS) entry which is preliminary data.</text>
</comment>
<keyword evidence="1" id="KW-0695">RNA-directed DNA polymerase</keyword>
<proteinExistence type="predicted"/>
<dbReference type="PANTHER" id="PTHR33116:SF80">
    <property type="entry name" value="REVERSE TRANSCRIPTASE ZINC-BINDING DOMAIN-CONTAINING PROTEIN"/>
    <property type="match status" value="1"/>
</dbReference>